<evidence type="ECO:0000313" key="3">
    <source>
        <dbReference type="Proteomes" id="UP000738325"/>
    </source>
</evidence>
<dbReference type="InterPro" id="IPR029058">
    <property type="entry name" value="AB_hydrolase_fold"/>
</dbReference>
<comment type="caution">
    <text evidence="2">The sequence shown here is derived from an EMBL/GenBank/DDBJ whole genome shotgun (WGS) entry which is preliminary data.</text>
</comment>
<dbReference type="OrthoDB" id="2107915at2759"/>
<dbReference type="Gene3D" id="3.40.50.1820">
    <property type="entry name" value="alpha/beta hydrolase"/>
    <property type="match status" value="1"/>
</dbReference>
<organism evidence="2 3">
    <name type="scientific">Dissophora globulifera</name>
    <dbReference type="NCBI Taxonomy" id="979702"/>
    <lineage>
        <taxon>Eukaryota</taxon>
        <taxon>Fungi</taxon>
        <taxon>Fungi incertae sedis</taxon>
        <taxon>Mucoromycota</taxon>
        <taxon>Mortierellomycotina</taxon>
        <taxon>Mortierellomycetes</taxon>
        <taxon>Mortierellales</taxon>
        <taxon>Mortierellaceae</taxon>
        <taxon>Dissophora</taxon>
    </lineage>
</organism>
<reference evidence="2" key="1">
    <citation type="journal article" date="2020" name="Fungal Divers.">
        <title>Resolving the Mortierellaceae phylogeny through synthesis of multi-gene phylogenetics and phylogenomics.</title>
        <authorList>
            <person name="Vandepol N."/>
            <person name="Liber J."/>
            <person name="Desiro A."/>
            <person name="Na H."/>
            <person name="Kennedy M."/>
            <person name="Barry K."/>
            <person name="Grigoriev I.V."/>
            <person name="Miller A.N."/>
            <person name="O'Donnell K."/>
            <person name="Stajich J.E."/>
            <person name="Bonito G."/>
        </authorList>
    </citation>
    <scope>NUCLEOTIDE SEQUENCE</scope>
    <source>
        <strain evidence="2">REB-010B</strain>
    </source>
</reference>
<dbReference type="EMBL" id="JAAAIP010000180">
    <property type="protein sequence ID" value="KAG0323680.1"/>
    <property type="molecule type" value="Genomic_DNA"/>
</dbReference>
<dbReference type="Proteomes" id="UP000738325">
    <property type="component" value="Unassembled WGS sequence"/>
</dbReference>
<feature type="region of interest" description="Disordered" evidence="1">
    <location>
        <begin position="134"/>
        <end position="167"/>
    </location>
</feature>
<proteinExistence type="predicted"/>
<protein>
    <submittedName>
        <fullName evidence="2">Uncharacterized protein</fullName>
    </submittedName>
</protein>
<evidence type="ECO:0000313" key="2">
    <source>
        <dbReference type="EMBL" id="KAG0323680.1"/>
    </source>
</evidence>
<accession>A0A9P6UXG2</accession>
<feature type="compositionally biased region" description="Low complexity" evidence="1">
    <location>
        <begin position="135"/>
        <end position="153"/>
    </location>
</feature>
<keyword evidence="3" id="KW-1185">Reference proteome</keyword>
<sequence length="403" mass="44834">MPSAKTAAPPTKKASSYKPQPIVLTALDGFLLSGALYLPPTPIVTSPPSASGTANGPSNLAEGAAYKQEHKALTRVVIISAATATIQDFYYKFALYLSHELGMVVITYDNRGVGRSMPDNEELAFLKAATDNDELPPASSSLPPLPAKPSSTPVNAERPKKQDGKKKKNPLIGFEATLVDWGVKDLPGVFNYALKHFPHSPMLYVGHSAGGHILPSLDSYYTRNLERVLFISVTSACWAYMNSPLFTYWFFYIASPIVNSYYGFFPGKTLWGTMEDLPKGCFENWAYWGSFKNYMLGGNPEWKPNFDLFRVPLYSLYFSDDDFSSTSAPKIMDLIPNSPRRCIGLNPVQDLNMKKVGHMGFFFNSCKEKLWKTAVYSWLVDGRAMDRDTIREQAILADSYARL</sequence>
<dbReference type="AlphaFoldDB" id="A0A9P6UXG2"/>
<evidence type="ECO:0000256" key="1">
    <source>
        <dbReference type="SAM" id="MobiDB-lite"/>
    </source>
</evidence>
<dbReference type="SUPFAM" id="SSF53474">
    <property type="entry name" value="alpha/beta-Hydrolases"/>
    <property type="match status" value="1"/>
</dbReference>
<name>A0A9P6UXG2_9FUNG</name>
<gene>
    <name evidence="2" type="ORF">BGZ99_002620</name>
</gene>